<dbReference type="SUPFAM" id="SSF51445">
    <property type="entry name" value="(Trans)glycosidases"/>
    <property type="match status" value="1"/>
</dbReference>
<evidence type="ECO:0000313" key="10">
    <source>
        <dbReference type="EMBL" id="KMZ57411.1"/>
    </source>
</evidence>
<dbReference type="FunFam" id="3.20.20.80:FF:000005">
    <property type="entry name" value="Glucan endo-1,3-beta-glucosidase 14"/>
    <property type="match status" value="1"/>
</dbReference>
<dbReference type="EMBL" id="LFYR01002072">
    <property type="protein sequence ID" value="KMZ57411.1"/>
    <property type="molecule type" value="Genomic_DNA"/>
</dbReference>
<name>A0A0K9NKW2_ZOSMR</name>
<evidence type="ECO:0000256" key="9">
    <source>
        <dbReference type="SAM" id="SignalP"/>
    </source>
</evidence>
<dbReference type="Proteomes" id="UP000036987">
    <property type="component" value="Unassembled WGS sequence"/>
</dbReference>
<evidence type="ECO:0000256" key="3">
    <source>
        <dbReference type="ARBA" id="ARBA00012780"/>
    </source>
</evidence>
<dbReference type="AlphaFoldDB" id="A0A0K9NKW2"/>
<feature type="chain" id="PRO_5005526892" description="glucan endo-1,3-beta-D-glucosidase" evidence="9">
    <location>
        <begin position="27"/>
        <end position="424"/>
    </location>
</feature>
<proteinExistence type="inferred from homology"/>
<reference evidence="11" key="1">
    <citation type="journal article" date="2016" name="Nature">
        <title>The genome of the seagrass Zostera marina reveals angiosperm adaptation to the sea.</title>
        <authorList>
            <person name="Olsen J.L."/>
            <person name="Rouze P."/>
            <person name="Verhelst B."/>
            <person name="Lin Y.-C."/>
            <person name="Bayer T."/>
            <person name="Collen J."/>
            <person name="Dattolo E."/>
            <person name="De Paoli E."/>
            <person name="Dittami S."/>
            <person name="Maumus F."/>
            <person name="Michel G."/>
            <person name="Kersting A."/>
            <person name="Lauritano C."/>
            <person name="Lohaus R."/>
            <person name="Toepel M."/>
            <person name="Tonon T."/>
            <person name="Vanneste K."/>
            <person name="Amirebrahimi M."/>
            <person name="Brakel J."/>
            <person name="Bostroem C."/>
            <person name="Chovatia M."/>
            <person name="Grimwood J."/>
            <person name="Jenkins J.W."/>
            <person name="Jueterbock A."/>
            <person name="Mraz A."/>
            <person name="Stam W.T."/>
            <person name="Tice H."/>
            <person name="Bornberg-Bauer E."/>
            <person name="Green P.J."/>
            <person name="Pearson G.A."/>
            <person name="Procaccini G."/>
            <person name="Duarte C.M."/>
            <person name="Schmutz J."/>
            <person name="Reusch T.B.H."/>
            <person name="Van de Peer Y."/>
        </authorList>
    </citation>
    <scope>NUCLEOTIDE SEQUENCE [LARGE SCALE GENOMIC DNA]</scope>
    <source>
        <strain evidence="11">cv. Finnish</strain>
    </source>
</reference>
<evidence type="ECO:0000256" key="7">
    <source>
        <dbReference type="RuleBase" id="RU004335"/>
    </source>
</evidence>
<keyword evidence="5" id="KW-0378">Hydrolase</keyword>
<dbReference type="InterPro" id="IPR000490">
    <property type="entry name" value="Glyco_hydro_17"/>
</dbReference>
<dbReference type="EC" id="3.2.1.39" evidence="3"/>
<keyword evidence="6" id="KW-0326">Glycosidase</keyword>
<organism evidence="10 11">
    <name type="scientific">Zostera marina</name>
    <name type="common">Eelgrass</name>
    <dbReference type="NCBI Taxonomy" id="29655"/>
    <lineage>
        <taxon>Eukaryota</taxon>
        <taxon>Viridiplantae</taxon>
        <taxon>Streptophyta</taxon>
        <taxon>Embryophyta</taxon>
        <taxon>Tracheophyta</taxon>
        <taxon>Spermatophyta</taxon>
        <taxon>Magnoliopsida</taxon>
        <taxon>Liliopsida</taxon>
        <taxon>Zosteraceae</taxon>
        <taxon>Zostera</taxon>
    </lineage>
</organism>
<dbReference type="Gene3D" id="3.20.20.80">
    <property type="entry name" value="Glycosidases"/>
    <property type="match status" value="1"/>
</dbReference>
<keyword evidence="4 9" id="KW-0732">Signal</keyword>
<evidence type="ECO:0000256" key="6">
    <source>
        <dbReference type="ARBA" id="ARBA00023295"/>
    </source>
</evidence>
<evidence type="ECO:0000256" key="5">
    <source>
        <dbReference type="ARBA" id="ARBA00022801"/>
    </source>
</evidence>
<comment type="catalytic activity">
    <reaction evidence="1">
        <text>Hydrolysis of (1-&gt;3)-beta-D-glucosidic linkages in (1-&gt;3)-beta-D-glucans.</text>
        <dbReference type="EC" id="3.2.1.39"/>
    </reaction>
</comment>
<evidence type="ECO:0000256" key="8">
    <source>
        <dbReference type="SAM" id="MobiDB-lite"/>
    </source>
</evidence>
<feature type="signal peptide" evidence="9">
    <location>
        <begin position="1"/>
        <end position="26"/>
    </location>
</feature>
<dbReference type="GO" id="GO:0042973">
    <property type="term" value="F:glucan endo-1,3-beta-D-glucosidase activity"/>
    <property type="evidence" value="ECO:0007669"/>
    <property type="project" value="UniProtKB-EC"/>
</dbReference>
<evidence type="ECO:0000313" key="11">
    <source>
        <dbReference type="Proteomes" id="UP000036987"/>
    </source>
</evidence>
<accession>A0A0K9NKW2</accession>
<sequence>MDAKKKRPRMICIFLKIFLFLESTRSQSFIGINYGEVADNLPPLSSTVKLLQSTTITKLRLYSVNPDILRSLAHTGISVIITASNAEIPSFADEPSFSSSWIAANVLPFYPATAISTISVGNEVFLSKDSNLITKLLPAMENLEKALIDHSLQTQIRVSTVHPMSVLIQSDPPSSGKFDPATVDSLKPIVAFLQRTSGSFMVNPYPYFAYQSDPSPETLAFCLFQPNKGRVDRGTKLVYKNMFDAQVDAVKWALKGIGFGNVEIVVAETGWPYRGDSEEVGANLVNAKTYNGNLIAHLRSMVGTPVMPGKSLVTYLFAMYDEDLKPGPLSEKSFGIYKTDLTPIFDIGLDKTSTQGPPESPPPPPQTTITKPAPALPRQPATDDCRRPTSSCYYPNTVASHAISVVNFFHSLRSVVLGLAVFLI</sequence>
<dbReference type="GO" id="GO:0005886">
    <property type="term" value="C:plasma membrane"/>
    <property type="evidence" value="ECO:0000318"/>
    <property type="project" value="GO_Central"/>
</dbReference>
<evidence type="ECO:0000256" key="1">
    <source>
        <dbReference type="ARBA" id="ARBA00000382"/>
    </source>
</evidence>
<dbReference type="OrthoDB" id="941679at2759"/>
<comment type="similarity">
    <text evidence="2 7">Belongs to the glycosyl hydrolase 17 family.</text>
</comment>
<comment type="caution">
    <text evidence="10">The sequence shown here is derived from an EMBL/GenBank/DDBJ whole genome shotgun (WGS) entry which is preliminary data.</text>
</comment>
<dbReference type="GO" id="GO:0005975">
    <property type="term" value="P:carbohydrate metabolic process"/>
    <property type="evidence" value="ECO:0007669"/>
    <property type="project" value="InterPro"/>
</dbReference>
<protein>
    <recommendedName>
        <fullName evidence="3">glucan endo-1,3-beta-D-glucosidase</fullName>
        <ecNumber evidence="3">3.2.1.39</ecNumber>
    </recommendedName>
</protein>
<keyword evidence="11" id="KW-1185">Reference proteome</keyword>
<dbReference type="OMA" id="HSMAVMK"/>
<dbReference type="Pfam" id="PF00332">
    <property type="entry name" value="Glyco_hydro_17"/>
    <property type="match status" value="1"/>
</dbReference>
<feature type="region of interest" description="Disordered" evidence="8">
    <location>
        <begin position="348"/>
        <end position="387"/>
    </location>
</feature>
<gene>
    <name evidence="10" type="ORF">ZOSMA_86G00470</name>
</gene>
<evidence type="ECO:0000256" key="4">
    <source>
        <dbReference type="ARBA" id="ARBA00022729"/>
    </source>
</evidence>
<dbReference type="InterPro" id="IPR017853">
    <property type="entry name" value="GH"/>
</dbReference>
<dbReference type="InterPro" id="IPR044965">
    <property type="entry name" value="Glyco_hydro_17_plant"/>
</dbReference>
<evidence type="ECO:0000256" key="2">
    <source>
        <dbReference type="ARBA" id="ARBA00008773"/>
    </source>
</evidence>
<dbReference type="PANTHER" id="PTHR32227">
    <property type="entry name" value="GLUCAN ENDO-1,3-BETA-GLUCOSIDASE BG1-RELATED-RELATED"/>
    <property type="match status" value="1"/>
</dbReference>